<evidence type="ECO:0000256" key="2">
    <source>
        <dbReference type="ARBA" id="ARBA00022857"/>
    </source>
</evidence>
<keyword evidence="4" id="KW-0963">Cytoplasm</keyword>
<name>A0A2I1IK81_9ACTO</name>
<sequence length="271" mass="27286">MLKVGILGTGSMGSAIARGIAANGADKFELHLYARRTASSEPLAQELGAKVAKSADELVASCDVTVVAVKPHQMNGVLSNLTDPSQTVIVSVAAGRSLQTLSEDLPACPAGLVRVMPNVNASIGRSMSGLAASANTAKADLEKVISIFNCCGSCEVIDESLFPAFAALAGCLPGWIFQLIDSFARAGLAQGIPKAQAVRIVATAMAGSAENVEKNAAASGLSPAALVDTVLSPAGTTVAGLLAAEEAGLSRSATAAVQAAVDRDNELAKAK</sequence>
<comment type="pathway">
    <text evidence="4">Amino-acid biosynthesis; L-proline biosynthesis; L-proline from L-glutamate 5-semialdehyde: step 1/1.</text>
</comment>
<evidence type="ECO:0000259" key="7">
    <source>
        <dbReference type="Pfam" id="PF03807"/>
    </source>
</evidence>
<dbReference type="Gene3D" id="1.10.3730.10">
    <property type="entry name" value="ProC C-terminal domain-like"/>
    <property type="match status" value="1"/>
</dbReference>
<feature type="domain" description="Pyrroline-5-carboxylate reductase dimerisation" evidence="8">
    <location>
        <begin position="159"/>
        <end position="267"/>
    </location>
</feature>
<evidence type="ECO:0000259" key="8">
    <source>
        <dbReference type="Pfam" id="PF14748"/>
    </source>
</evidence>
<dbReference type="EMBL" id="PKKO01000006">
    <property type="protein sequence ID" value="PKY71533.1"/>
    <property type="molecule type" value="Genomic_DNA"/>
</dbReference>
<evidence type="ECO:0000256" key="6">
    <source>
        <dbReference type="PIRSR" id="PIRSR000193-1"/>
    </source>
</evidence>
<keyword evidence="3 4" id="KW-0560">Oxidoreductase</keyword>
<dbReference type="SUPFAM" id="SSF51735">
    <property type="entry name" value="NAD(P)-binding Rossmann-fold domains"/>
    <property type="match status" value="1"/>
</dbReference>
<dbReference type="HAMAP" id="MF_01925">
    <property type="entry name" value="P5C_reductase"/>
    <property type="match status" value="1"/>
</dbReference>
<dbReference type="GO" id="GO:0004735">
    <property type="term" value="F:pyrroline-5-carboxylate reductase activity"/>
    <property type="evidence" value="ECO:0007669"/>
    <property type="project" value="UniProtKB-UniRule"/>
</dbReference>
<dbReference type="Pfam" id="PF03807">
    <property type="entry name" value="F420_oxidored"/>
    <property type="match status" value="1"/>
</dbReference>
<dbReference type="STRING" id="33007.HMPREF3198_01816"/>
<dbReference type="InterPro" id="IPR000304">
    <property type="entry name" value="Pyrroline-COOH_reductase"/>
</dbReference>
<dbReference type="SUPFAM" id="SSF48179">
    <property type="entry name" value="6-phosphogluconate dehydrogenase C-terminal domain-like"/>
    <property type="match status" value="1"/>
</dbReference>
<dbReference type="Proteomes" id="UP000235122">
    <property type="component" value="Unassembled WGS sequence"/>
</dbReference>
<gene>
    <name evidence="4 9" type="primary">proC</name>
    <name evidence="9" type="ORF">CYJ19_09950</name>
</gene>
<dbReference type="InterPro" id="IPR036291">
    <property type="entry name" value="NAD(P)-bd_dom_sf"/>
</dbReference>
<dbReference type="Gene3D" id="3.40.50.720">
    <property type="entry name" value="NAD(P)-binding Rossmann-like Domain"/>
    <property type="match status" value="1"/>
</dbReference>
<dbReference type="Pfam" id="PF14748">
    <property type="entry name" value="P5CR_dimer"/>
    <property type="match status" value="1"/>
</dbReference>
<accession>A0A2I1IK81</accession>
<keyword evidence="2 4" id="KW-0521">NADP</keyword>
<comment type="catalytic activity">
    <reaction evidence="4">
        <text>L-proline + NAD(+) = (S)-1-pyrroline-5-carboxylate + NADH + 2 H(+)</text>
        <dbReference type="Rhea" id="RHEA:14105"/>
        <dbReference type="ChEBI" id="CHEBI:15378"/>
        <dbReference type="ChEBI" id="CHEBI:17388"/>
        <dbReference type="ChEBI" id="CHEBI:57540"/>
        <dbReference type="ChEBI" id="CHEBI:57945"/>
        <dbReference type="ChEBI" id="CHEBI:60039"/>
        <dbReference type="EC" id="1.5.1.2"/>
    </reaction>
</comment>
<dbReference type="GeneID" id="35867173"/>
<proteinExistence type="inferred from homology"/>
<dbReference type="PANTHER" id="PTHR11645:SF0">
    <property type="entry name" value="PYRROLINE-5-CARBOXYLATE REDUCTASE 3"/>
    <property type="match status" value="1"/>
</dbReference>
<dbReference type="PANTHER" id="PTHR11645">
    <property type="entry name" value="PYRROLINE-5-CARBOXYLATE REDUCTASE"/>
    <property type="match status" value="1"/>
</dbReference>
<dbReference type="UniPathway" id="UPA00098">
    <property type="reaction ID" value="UER00361"/>
</dbReference>
<dbReference type="GO" id="GO:0005737">
    <property type="term" value="C:cytoplasm"/>
    <property type="evidence" value="ECO:0007669"/>
    <property type="project" value="UniProtKB-SubCell"/>
</dbReference>
<comment type="similarity">
    <text evidence="1 4">Belongs to the pyrroline-5-carboxylate reductase family.</text>
</comment>
<evidence type="ECO:0000256" key="5">
    <source>
        <dbReference type="NCBIfam" id="TIGR00112"/>
    </source>
</evidence>
<evidence type="ECO:0000256" key="1">
    <source>
        <dbReference type="ARBA" id="ARBA00005525"/>
    </source>
</evidence>
<evidence type="ECO:0000313" key="9">
    <source>
        <dbReference type="EMBL" id="PKY71533.1"/>
    </source>
</evidence>
<evidence type="ECO:0000313" key="10">
    <source>
        <dbReference type="Proteomes" id="UP000235122"/>
    </source>
</evidence>
<comment type="caution">
    <text evidence="9">The sequence shown here is derived from an EMBL/GenBank/DDBJ whole genome shotgun (WGS) entry which is preliminary data.</text>
</comment>
<dbReference type="GO" id="GO:0055129">
    <property type="term" value="P:L-proline biosynthetic process"/>
    <property type="evidence" value="ECO:0007669"/>
    <property type="project" value="UniProtKB-UniRule"/>
</dbReference>
<reference evidence="9 10" key="1">
    <citation type="submission" date="2017-12" db="EMBL/GenBank/DDBJ databases">
        <title>Phylogenetic diversity of female urinary microbiome.</title>
        <authorList>
            <person name="Thomas-White K."/>
            <person name="Wolfe A.J."/>
        </authorList>
    </citation>
    <scope>NUCLEOTIDE SEQUENCE [LARGE SCALE GENOMIC DNA]</scope>
    <source>
        <strain evidence="9 10">UMB0402</strain>
    </source>
</reference>
<comment type="catalytic activity">
    <reaction evidence="4">
        <text>L-proline + NADP(+) = (S)-1-pyrroline-5-carboxylate + NADPH + 2 H(+)</text>
        <dbReference type="Rhea" id="RHEA:14109"/>
        <dbReference type="ChEBI" id="CHEBI:15378"/>
        <dbReference type="ChEBI" id="CHEBI:17388"/>
        <dbReference type="ChEBI" id="CHEBI:57783"/>
        <dbReference type="ChEBI" id="CHEBI:58349"/>
        <dbReference type="ChEBI" id="CHEBI:60039"/>
        <dbReference type="EC" id="1.5.1.2"/>
    </reaction>
</comment>
<organism evidence="9 10">
    <name type="scientific">Winkia neuii</name>
    <dbReference type="NCBI Taxonomy" id="33007"/>
    <lineage>
        <taxon>Bacteria</taxon>
        <taxon>Bacillati</taxon>
        <taxon>Actinomycetota</taxon>
        <taxon>Actinomycetes</taxon>
        <taxon>Actinomycetales</taxon>
        <taxon>Actinomycetaceae</taxon>
        <taxon>Winkia</taxon>
    </lineage>
</organism>
<keyword evidence="10" id="KW-1185">Reference proteome</keyword>
<feature type="binding site" evidence="6">
    <location>
        <begin position="7"/>
        <end position="12"/>
    </location>
    <ligand>
        <name>NADP(+)</name>
        <dbReference type="ChEBI" id="CHEBI:58349"/>
    </ligand>
</feature>
<evidence type="ECO:0000256" key="3">
    <source>
        <dbReference type="ARBA" id="ARBA00023002"/>
    </source>
</evidence>
<keyword evidence="4" id="KW-0641">Proline biosynthesis</keyword>
<protein>
    <recommendedName>
        <fullName evidence="4 5">Pyrroline-5-carboxylate reductase</fullName>
        <shortName evidence="4">P5C reductase</shortName>
        <shortName evidence="4">P5CR</shortName>
        <ecNumber evidence="4 5">1.5.1.2</ecNumber>
    </recommendedName>
    <alternativeName>
        <fullName evidence="4">PCA reductase</fullName>
    </alternativeName>
</protein>
<comment type="subcellular location">
    <subcellularLocation>
        <location evidence="4">Cytoplasm</location>
    </subcellularLocation>
</comment>
<dbReference type="InterPro" id="IPR028939">
    <property type="entry name" value="P5C_Rdtase_cat_N"/>
</dbReference>
<dbReference type="PIRSF" id="PIRSF000193">
    <property type="entry name" value="Pyrrol-5-carb_rd"/>
    <property type="match status" value="1"/>
</dbReference>
<feature type="domain" description="Pyrroline-5-carboxylate reductase catalytic N-terminal" evidence="7">
    <location>
        <begin position="3"/>
        <end position="95"/>
    </location>
</feature>
<dbReference type="InterPro" id="IPR029036">
    <property type="entry name" value="P5CR_dimer"/>
</dbReference>
<comment type="function">
    <text evidence="4">Catalyzes the reduction of 1-pyrroline-5-carboxylate (PCA) to L-proline.</text>
</comment>
<keyword evidence="4" id="KW-0028">Amino-acid biosynthesis</keyword>
<feature type="binding site" evidence="6">
    <location>
        <begin position="68"/>
        <end position="71"/>
    </location>
    <ligand>
        <name>NADP(+)</name>
        <dbReference type="ChEBI" id="CHEBI:58349"/>
    </ligand>
</feature>
<dbReference type="EC" id="1.5.1.2" evidence="4 5"/>
<dbReference type="NCBIfam" id="TIGR00112">
    <property type="entry name" value="proC"/>
    <property type="match status" value="1"/>
</dbReference>
<dbReference type="InterPro" id="IPR008927">
    <property type="entry name" value="6-PGluconate_DH-like_C_sf"/>
</dbReference>
<dbReference type="AlphaFoldDB" id="A0A2I1IK81"/>
<dbReference type="RefSeq" id="WP_024331593.1">
    <property type="nucleotide sequence ID" value="NZ_JASOXK010000004.1"/>
</dbReference>
<evidence type="ECO:0000256" key="4">
    <source>
        <dbReference type="HAMAP-Rule" id="MF_01925"/>
    </source>
</evidence>